<comment type="caution">
    <text evidence="1">The sequence shown here is derived from an EMBL/GenBank/DDBJ whole genome shotgun (WGS) entry which is preliminary data.</text>
</comment>
<proteinExistence type="predicted"/>
<evidence type="ECO:0000313" key="2">
    <source>
        <dbReference type="Proteomes" id="UP000224915"/>
    </source>
</evidence>
<dbReference type="Proteomes" id="UP000224915">
    <property type="component" value="Unassembled WGS sequence"/>
</dbReference>
<accession>A0A2A9D1V5</accession>
<name>A0A2A9D1V5_9MICO</name>
<gene>
    <name evidence="1" type="ORF">ATL40_2308</name>
</gene>
<keyword evidence="2" id="KW-1185">Reference proteome</keyword>
<dbReference type="EMBL" id="PDJD01000001">
    <property type="protein sequence ID" value="PFG20698.1"/>
    <property type="molecule type" value="Genomic_DNA"/>
</dbReference>
<dbReference type="AlphaFoldDB" id="A0A2A9D1V5"/>
<reference evidence="1 2" key="1">
    <citation type="submission" date="2017-10" db="EMBL/GenBank/DDBJ databases">
        <title>Sequencing the genomes of 1000 actinobacteria strains.</title>
        <authorList>
            <person name="Klenk H.-P."/>
        </authorList>
    </citation>
    <scope>NUCLEOTIDE SEQUENCE [LARGE SCALE GENOMIC DNA]</scope>
    <source>
        <strain evidence="1 2">DSM 21801</strain>
    </source>
</reference>
<evidence type="ECO:0000313" key="1">
    <source>
        <dbReference type="EMBL" id="PFG20698.1"/>
    </source>
</evidence>
<protein>
    <submittedName>
        <fullName evidence="1">Uncharacterized protein</fullName>
    </submittedName>
</protein>
<organism evidence="1 2">
    <name type="scientific">Serinibacter salmoneus</name>
    <dbReference type="NCBI Taxonomy" id="556530"/>
    <lineage>
        <taxon>Bacteria</taxon>
        <taxon>Bacillati</taxon>
        <taxon>Actinomycetota</taxon>
        <taxon>Actinomycetes</taxon>
        <taxon>Micrococcales</taxon>
        <taxon>Beutenbergiaceae</taxon>
        <taxon>Serinibacter</taxon>
    </lineage>
</organism>
<sequence length="274" mass="29822">MVAAAAGSLADVFAHLPRSITQRFLGAIAVEQSGWVGPRANSLAAREDTVWPHTPLSDVVRTSVLTAHESANHALALLEADVPPAQVAFYTMARCTLVGASQALWLVNAGEPQLRQARTLTVLRHDHSQRMKFHKSQARSTDPDRAAHAAHIIEFWGARIREIDRALVGLPPVPRQPTTTEMISWAAENEFTAESDAVSTFLATWQISSGYAHALPWPNFVLPGATLIHPDGKGPTPFRIGFHHERAWEELATCVSVLGLSNRAALTHAGYCVE</sequence>